<dbReference type="AlphaFoldDB" id="A0A2V0R932"/>
<evidence type="ECO:0000313" key="1">
    <source>
        <dbReference type="EMBL" id="GBH21793.1"/>
    </source>
</evidence>
<protein>
    <submittedName>
        <fullName evidence="1">VP7</fullName>
    </submittedName>
</protein>
<accession>A0A2V0R932</accession>
<proteinExistence type="predicted"/>
<comment type="caution">
    <text evidence="1">The sequence shown here is derived from an EMBL/GenBank/DDBJ whole genome shotgun (WGS) entry which is preliminary data.</text>
</comment>
<dbReference type="EMBL" id="BDQA01000340">
    <property type="protein sequence ID" value="GBH21793.1"/>
    <property type="molecule type" value="Genomic_RNA"/>
</dbReference>
<organism evidence="1">
    <name type="scientific">viral metagenome</name>
    <dbReference type="NCBI Taxonomy" id="1070528"/>
    <lineage>
        <taxon>unclassified sequences</taxon>
        <taxon>metagenomes</taxon>
        <taxon>organismal metagenomes</taxon>
    </lineage>
</organism>
<name>A0A2V0R932_9ZZZZ</name>
<sequence length="185" mass="21139">MQQYINYDPYVMLVPVLEPQERYWTPHPRGGWRILTHHEWTGNTDQLRFDVAEREYFHGAGSVITSWHASLGVGASVGDTVIRARIKEKYAGADVAGHIIHALLAHEAHYLWVLYELSLNILTSQSIYLPTFAEQRPGLYHTISDYRAGLDAADEFDLPSYARKRIASCRLMLTLLERVIGNTTR</sequence>
<reference evidence="1" key="1">
    <citation type="submission" date="2017-04" db="EMBL/GenBank/DDBJ databases">
        <title>Unveiling RNA virosphere associated with marine microorganisms.</title>
        <authorList>
            <person name="Urayama S."/>
            <person name="Takaki Y."/>
            <person name="Nishi S."/>
            <person name="Yoshida Y."/>
            <person name="Deguchi S."/>
            <person name="Takai K."/>
            <person name="Nunoura T."/>
        </authorList>
    </citation>
    <scope>NUCLEOTIDE SEQUENCE</scope>
</reference>